<dbReference type="AlphaFoldDB" id="A0A8J2S772"/>
<dbReference type="EMBL" id="CAKKNE010000001">
    <property type="protein sequence ID" value="CAH0366728.1"/>
    <property type="molecule type" value="Genomic_DNA"/>
</dbReference>
<evidence type="ECO:0000313" key="4">
    <source>
        <dbReference type="Proteomes" id="UP000789595"/>
    </source>
</evidence>
<keyword evidence="4" id="KW-1185">Reference proteome</keyword>
<proteinExistence type="predicted"/>
<comment type="caution">
    <text evidence="3">The sequence shown here is derived from an EMBL/GenBank/DDBJ whole genome shotgun (WGS) entry which is preliminary data.</text>
</comment>
<evidence type="ECO:0000256" key="2">
    <source>
        <dbReference type="SAM" id="MobiDB-lite"/>
    </source>
</evidence>
<feature type="non-terminal residue" evidence="3">
    <location>
        <position position="1"/>
    </location>
</feature>
<sequence>SSPAAFSHGAHTLDEEGCTDRTHAWTTSLGARSGCRPDASGKPQLTSLGQRPSRHRRDMGKIKRAKTPDGPREQSPVAKAAAVSALRETLRISEAANASERRESARRLSQQAHRFATSEDGLGIERVQIEADVRVRRVLNALRDKDDQLATAHRRIEDLENQLDLSREECAKLKERCLGLEDSLQAKKQELSHSEAVSTQRKMEGARIKGLLADCRFDLDLLGSKYERLLDERATIGLSRELVDAARRDMGGSFQDDGSAASSAKSFDVVSRLQAGVKASKAADADSQNEILVEEPPKFAANESDSDD</sequence>
<feature type="region of interest" description="Disordered" evidence="2">
    <location>
        <begin position="1"/>
        <end position="20"/>
    </location>
</feature>
<feature type="coiled-coil region" evidence="1">
    <location>
        <begin position="142"/>
        <end position="190"/>
    </location>
</feature>
<protein>
    <submittedName>
        <fullName evidence="3">Uncharacterized protein</fullName>
    </submittedName>
</protein>
<reference evidence="3" key="1">
    <citation type="submission" date="2021-11" db="EMBL/GenBank/DDBJ databases">
        <authorList>
            <consortium name="Genoscope - CEA"/>
            <person name="William W."/>
        </authorList>
    </citation>
    <scope>NUCLEOTIDE SEQUENCE</scope>
</reference>
<dbReference type="Proteomes" id="UP000789595">
    <property type="component" value="Unassembled WGS sequence"/>
</dbReference>
<evidence type="ECO:0000256" key="1">
    <source>
        <dbReference type="SAM" id="Coils"/>
    </source>
</evidence>
<feature type="compositionally biased region" description="Basic and acidic residues" evidence="2">
    <location>
        <begin position="11"/>
        <end position="20"/>
    </location>
</feature>
<keyword evidence="1" id="KW-0175">Coiled coil</keyword>
<feature type="region of interest" description="Disordered" evidence="2">
    <location>
        <begin position="29"/>
        <end position="77"/>
    </location>
</feature>
<organism evidence="3 4">
    <name type="scientific">Pelagomonas calceolata</name>
    <dbReference type="NCBI Taxonomy" id="35677"/>
    <lineage>
        <taxon>Eukaryota</taxon>
        <taxon>Sar</taxon>
        <taxon>Stramenopiles</taxon>
        <taxon>Ochrophyta</taxon>
        <taxon>Pelagophyceae</taxon>
        <taxon>Pelagomonadales</taxon>
        <taxon>Pelagomonadaceae</taxon>
        <taxon>Pelagomonas</taxon>
    </lineage>
</organism>
<gene>
    <name evidence="3" type="ORF">PECAL_1P32370</name>
</gene>
<name>A0A8J2S772_9STRA</name>
<feature type="region of interest" description="Disordered" evidence="2">
    <location>
        <begin position="279"/>
        <end position="308"/>
    </location>
</feature>
<feature type="compositionally biased region" description="Basic residues" evidence="2">
    <location>
        <begin position="52"/>
        <end position="65"/>
    </location>
</feature>
<accession>A0A8J2S772</accession>
<evidence type="ECO:0000313" key="3">
    <source>
        <dbReference type="EMBL" id="CAH0366728.1"/>
    </source>
</evidence>